<comment type="caution">
    <text evidence="1">The sequence shown here is derived from an EMBL/GenBank/DDBJ whole genome shotgun (WGS) entry which is preliminary data.</text>
</comment>
<dbReference type="EMBL" id="BMAV01022129">
    <property type="protein sequence ID" value="GFY76753.1"/>
    <property type="molecule type" value="Genomic_DNA"/>
</dbReference>
<gene>
    <name evidence="1" type="ORF">TNIN_91411</name>
</gene>
<protein>
    <submittedName>
        <fullName evidence="1">Uncharacterized protein</fullName>
    </submittedName>
</protein>
<proteinExistence type="predicted"/>
<organism evidence="1 2">
    <name type="scientific">Trichonephila inaurata madagascariensis</name>
    <dbReference type="NCBI Taxonomy" id="2747483"/>
    <lineage>
        <taxon>Eukaryota</taxon>
        <taxon>Metazoa</taxon>
        <taxon>Ecdysozoa</taxon>
        <taxon>Arthropoda</taxon>
        <taxon>Chelicerata</taxon>
        <taxon>Arachnida</taxon>
        <taxon>Araneae</taxon>
        <taxon>Araneomorphae</taxon>
        <taxon>Entelegynae</taxon>
        <taxon>Araneoidea</taxon>
        <taxon>Nephilidae</taxon>
        <taxon>Trichonephila</taxon>
        <taxon>Trichonephila inaurata</taxon>
    </lineage>
</organism>
<dbReference type="AlphaFoldDB" id="A0A8X6YTL0"/>
<dbReference type="Proteomes" id="UP000886998">
    <property type="component" value="Unassembled WGS sequence"/>
</dbReference>
<reference evidence="1" key="1">
    <citation type="submission" date="2020-08" db="EMBL/GenBank/DDBJ databases">
        <title>Multicomponent nature underlies the extraordinary mechanical properties of spider dragline silk.</title>
        <authorList>
            <person name="Kono N."/>
            <person name="Nakamura H."/>
            <person name="Mori M."/>
            <person name="Yoshida Y."/>
            <person name="Ohtoshi R."/>
            <person name="Malay A.D."/>
            <person name="Moran D.A.P."/>
            <person name="Tomita M."/>
            <person name="Numata K."/>
            <person name="Arakawa K."/>
        </authorList>
    </citation>
    <scope>NUCLEOTIDE SEQUENCE</scope>
</reference>
<sequence>MVVRVVREHVFTGAFISEMIYIPGNDTHRRCGYGYADILWPSACQILILLNVYKNDEAHTDLYRSEERMHESADCICFLPQTGKKETTQLVIPDPYIDKRAEKEQEDGI</sequence>
<evidence type="ECO:0000313" key="1">
    <source>
        <dbReference type="EMBL" id="GFY76753.1"/>
    </source>
</evidence>
<name>A0A8X6YTL0_9ARAC</name>
<evidence type="ECO:0000313" key="2">
    <source>
        <dbReference type="Proteomes" id="UP000886998"/>
    </source>
</evidence>
<keyword evidence="2" id="KW-1185">Reference proteome</keyword>
<accession>A0A8X6YTL0</accession>